<keyword evidence="5" id="KW-0676">Redox-active center</keyword>
<keyword evidence="3" id="KW-0560">Oxidoreductase</keyword>
<comment type="caution">
    <text evidence="8">The sequence shown here is derived from an EMBL/GenBank/DDBJ whole genome shotgun (WGS) entry which is preliminary data.</text>
</comment>
<sequence length="231" mass="25996">MEKKQNYLLSASILIAAILVAGTLIYSTGVKNTEPEKQKASLEQAIQGLSKPEIDDDVILGDPQAPVTIFIFSDYQCPFCGKFFKETELLIRQNYVDTGKVKMVYKDLAFLGPESVAAAQAAECARDQKKYWQYHDALFEAEIQDGQEQNGNLNKELFEKIASDLKMNLDEFLSCLNSSKYAAEVDKDIKEGKSVMERMSTPTIFINEKMIQGAYPYNVFSQAIDEALNKR</sequence>
<dbReference type="InterPro" id="IPR013766">
    <property type="entry name" value="Thioredoxin_domain"/>
</dbReference>
<protein>
    <recommendedName>
        <fullName evidence="10">Thioredoxin domain-containing protein</fullName>
    </recommendedName>
</protein>
<keyword evidence="2" id="KW-0732">Signal</keyword>
<dbReference type="PROSITE" id="PS50157">
    <property type="entry name" value="ZINC_FINGER_C2H2_2"/>
    <property type="match status" value="1"/>
</dbReference>
<dbReference type="SUPFAM" id="SSF52833">
    <property type="entry name" value="Thioredoxin-like"/>
    <property type="match status" value="1"/>
</dbReference>
<evidence type="ECO:0000313" key="9">
    <source>
        <dbReference type="Proteomes" id="UP000182693"/>
    </source>
</evidence>
<gene>
    <name evidence="8" type="ORF">AUJ30_01560</name>
</gene>
<dbReference type="InterPro" id="IPR012336">
    <property type="entry name" value="Thioredoxin-like_fold"/>
</dbReference>
<name>A0A1J4XTI9_9BACT</name>
<evidence type="ECO:0000256" key="1">
    <source>
        <dbReference type="ARBA" id="ARBA00005791"/>
    </source>
</evidence>
<evidence type="ECO:0000259" key="6">
    <source>
        <dbReference type="PROSITE" id="PS50157"/>
    </source>
</evidence>
<reference evidence="8 9" key="1">
    <citation type="journal article" date="2016" name="Environ. Microbiol.">
        <title>Genomic resolution of a cold subsurface aquifer community provides metabolic insights for novel microbes adapted to high CO concentrations.</title>
        <authorList>
            <person name="Probst A.J."/>
            <person name="Castelle C.J."/>
            <person name="Singh A."/>
            <person name="Brown C.T."/>
            <person name="Anantharaman K."/>
            <person name="Sharon I."/>
            <person name="Hug L.A."/>
            <person name="Burstein D."/>
            <person name="Emerson J.B."/>
            <person name="Thomas B.C."/>
            <person name="Banfield J.F."/>
        </authorList>
    </citation>
    <scope>NUCLEOTIDE SEQUENCE [LARGE SCALE GENOMIC DNA]</scope>
    <source>
        <strain evidence="8">CG1_02_39_135</strain>
    </source>
</reference>
<organism evidence="8 9">
    <name type="scientific">Candidatus Wolfebacteria bacterium CG1_02_39_135</name>
    <dbReference type="NCBI Taxonomy" id="1805425"/>
    <lineage>
        <taxon>Bacteria</taxon>
        <taxon>Candidatus Wolfeibacteriota</taxon>
    </lineage>
</organism>
<dbReference type="STRING" id="1805425.AUJ30_01560"/>
<evidence type="ECO:0000256" key="4">
    <source>
        <dbReference type="ARBA" id="ARBA00023157"/>
    </source>
</evidence>
<dbReference type="InterPro" id="IPR036249">
    <property type="entry name" value="Thioredoxin-like_sf"/>
</dbReference>
<dbReference type="Proteomes" id="UP000182693">
    <property type="component" value="Unassembled WGS sequence"/>
</dbReference>
<dbReference type="PANTHER" id="PTHR13887:SF14">
    <property type="entry name" value="DISULFIDE BOND FORMATION PROTEIN D"/>
    <property type="match status" value="1"/>
</dbReference>
<dbReference type="GO" id="GO:0016491">
    <property type="term" value="F:oxidoreductase activity"/>
    <property type="evidence" value="ECO:0007669"/>
    <property type="project" value="UniProtKB-KW"/>
</dbReference>
<dbReference type="PANTHER" id="PTHR13887">
    <property type="entry name" value="GLUTATHIONE S-TRANSFERASE KAPPA"/>
    <property type="match status" value="1"/>
</dbReference>
<dbReference type="EMBL" id="MNWX01000029">
    <property type="protein sequence ID" value="OIO65058.1"/>
    <property type="molecule type" value="Genomic_DNA"/>
</dbReference>
<feature type="domain" description="Thioredoxin" evidence="7">
    <location>
        <begin position="40"/>
        <end position="229"/>
    </location>
</feature>
<evidence type="ECO:0008006" key="10">
    <source>
        <dbReference type="Google" id="ProtNLM"/>
    </source>
</evidence>
<dbReference type="Pfam" id="PF13462">
    <property type="entry name" value="Thioredoxin_4"/>
    <property type="match status" value="1"/>
</dbReference>
<dbReference type="AlphaFoldDB" id="A0A1J4XTI9"/>
<evidence type="ECO:0000313" key="8">
    <source>
        <dbReference type="EMBL" id="OIO65058.1"/>
    </source>
</evidence>
<feature type="domain" description="C2H2-type" evidence="6">
    <location>
        <begin position="75"/>
        <end position="102"/>
    </location>
</feature>
<dbReference type="InterPro" id="IPR013087">
    <property type="entry name" value="Znf_C2H2_type"/>
</dbReference>
<dbReference type="Gene3D" id="3.40.30.10">
    <property type="entry name" value="Glutaredoxin"/>
    <property type="match status" value="1"/>
</dbReference>
<dbReference type="PROSITE" id="PS51352">
    <property type="entry name" value="THIOREDOXIN_2"/>
    <property type="match status" value="1"/>
</dbReference>
<keyword evidence="4" id="KW-1015">Disulfide bond</keyword>
<comment type="similarity">
    <text evidence="1">Belongs to the thioredoxin family. DsbA subfamily.</text>
</comment>
<evidence type="ECO:0000256" key="5">
    <source>
        <dbReference type="ARBA" id="ARBA00023284"/>
    </source>
</evidence>
<accession>A0A1J4XTI9</accession>
<proteinExistence type="inferred from homology"/>
<evidence type="ECO:0000256" key="2">
    <source>
        <dbReference type="ARBA" id="ARBA00022729"/>
    </source>
</evidence>
<evidence type="ECO:0000256" key="3">
    <source>
        <dbReference type="ARBA" id="ARBA00023002"/>
    </source>
</evidence>
<evidence type="ECO:0000259" key="7">
    <source>
        <dbReference type="PROSITE" id="PS51352"/>
    </source>
</evidence>